<feature type="chain" id="PRO_5036897055" description="Secreted protein" evidence="1">
    <location>
        <begin position="29"/>
        <end position="161"/>
    </location>
</feature>
<gene>
    <name evidence="2" type="ORF">GCM10011578_012360</name>
</gene>
<evidence type="ECO:0000256" key="1">
    <source>
        <dbReference type="SAM" id="SignalP"/>
    </source>
</evidence>
<keyword evidence="1" id="KW-0732">Signal</keyword>
<protein>
    <recommendedName>
        <fullName evidence="4">Secreted protein</fullName>
    </recommendedName>
</protein>
<name>A0A917UJ55_9ACTN</name>
<comment type="caution">
    <text evidence="2">The sequence shown here is derived from an EMBL/GenBank/DDBJ whole genome shotgun (WGS) entry which is preliminary data.</text>
</comment>
<reference evidence="2" key="1">
    <citation type="journal article" date="2014" name="Int. J. Syst. Evol. Microbiol.">
        <title>Complete genome sequence of Corynebacterium casei LMG S-19264T (=DSM 44701T), isolated from a smear-ripened cheese.</title>
        <authorList>
            <consortium name="US DOE Joint Genome Institute (JGI-PGF)"/>
            <person name="Walter F."/>
            <person name="Albersmeier A."/>
            <person name="Kalinowski J."/>
            <person name="Ruckert C."/>
        </authorList>
    </citation>
    <scope>NUCLEOTIDE SEQUENCE</scope>
    <source>
        <strain evidence="2">CGMCC 4.7110</strain>
    </source>
</reference>
<dbReference type="AlphaFoldDB" id="A0A917UJ55"/>
<dbReference type="Proteomes" id="UP000653411">
    <property type="component" value="Unassembled WGS sequence"/>
</dbReference>
<feature type="signal peptide" evidence="1">
    <location>
        <begin position="1"/>
        <end position="28"/>
    </location>
</feature>
<proteinExistence type="predicted"/>
<organism evidence="2 3">
    <name type="scientific">Streptomyces fuscichromogenes</name>
    <dbReference type="NCBI Taxonomy" id="1324013"/>
    <lineage>
        <taxon>Bacteria</taxon>
        <taxon>Bacillati</taxon>
        <taxon>Actinomycetota</taxon>
        <taxon>Actinomycetes</taxon>
        <taxon>Kitasatosporales</taxon>
        <taxon>Streptomycetaceae</taxon>
        <taxon>Streptomyces</taxon>
    </lineage>
</organism>
<accession>A0A917UJ55</accession>
<evidence type="ECO:0000313" key="2">
    <source>
        <dbReference type="EMBL" id="GGM93692.1"/>
    </source>
</evidence>
<keyword evidence="3" id="KW-1185">Reference proteome</keyword>
<reference evidence="2" key="2">
    <citation type="submission" date="2020-09" db="EMBL/GenBank/DDBJ databases">
        <authorList>
            <person name="Sun Q."/>
            <person name="Zhou Y."/>
        </authorList>
    </citation>
    <scope>NUCLEOTIDE SEQUENCE</scope>
    <source>
        <strain evidence="2">CGMCC 4.7110</strain>
    </source>
</reference>
<evidence type="ECO:0000313" key="3">
    <source>
        <dbReference type="Proteomes" id="UP000653411"/>
    </source>
</evidence>
<dbReference type="EMBL" id="BMML01000002">
    <property type="protein sequence ID" value="GGM93692.1"/>
    <property type="molecule type" value="Genomic_DNA"/>
</dbReference>
<dbReference type="RefSeq" id="WP_373294836.1">
    <property type="nucleotide sequence ID" value="NZ_BMML01000002.1"/>
</dbReference>
<evidence type="ECO:0008006" key="4">
    <source>
        <dbReference type="Google" id="ProtNLM"/>
    </source>
</evidence>
<sequence length="161" mass="15673">MKRIATGAALAAGALAATALAFAPTASAAVTPTSATITASCGLFGGGTATLTAVQTSNTTATIELTSSAITTPLALSANSITSTLTMKNSTGSDRVFSGTVNPAMAAGAPVDIGPLPGTVAVGDSLDFYKGSLKMVVFGITVTCTSSAAQSPGPFVFTTYP</sequence>